<protein>
    <submittedName>
        <fullName evidence="3">Uncharacterized protein</fullName>
    </submittedName>
</protein>
<feature type="region of interest" description="Disordered" evidence="1">
    <location>
        <begin position="1"/>
        <end position="66"/>
    </location>
</feature>
<evidence type="ECO:0000256" key="2">
    <source>
        <dbReference type="SAM" id="Phobius"/>
    </source>
</evidence>
<dbReference type="AlphaFoldDB" id="A0A1Q8HZ01"/>
<feature type="compositionally biased region" description="Low complexity" evidence="1">
    <location>
        <begin position="23"/>
        <end position="41"/>
    </location>
</feature>
<organism evidence="3 4">
    <name type="scientific">Actinomyces oris</name>
    <dbReference type="NCBI Taxonomy" id="544580"/>
    <lineage>
        <taxon>Bacteria</taxon>
        <taxon>Bacillati</taxon>
        <taxon>Actinomycetota</taxon>
        <taxon>Actinomycetes</taxon>
        <taxon>Actinomycetales</taxon>
        <taxon>Actinomycetaceae</taxon>
        <taxon>Actinomyces</taxon>
    </lineage>
</organism>
<dbReference type="EMBL" id="MSGO01000042">
    <property type="protein sequence ID" value="OLL14076.1"/>
    <property type="molecule type" value="Genomic_DNA"/>
</dbReference>
<evidence type="ECO:0000313" key="4">
    <source>
        <dbReference type="Proteomes" id="UP000185736"/>
    </source>
</evidence>
<feature type="transmembrane region" description="Helical" evidence="2">
    <location>
        <begin position="144"/>
        <end position="167"/>
    </location>
</feature>
<name>A0A1Q8HZ01_9ACTO</name>
<keyword evidence="2" id="KW-0812">Transmembrane</keyword>
<keyword evidence="2" id="KW-0472">Membrane</keyword>
<proteinExistence type="predicted"/>
<accession>A0A1Q8HZ01</accession>
<evidence type="ECO:0000256" key="1">
    <source>
        <dbReference type="SAM" id="MobiDB-lite"/>
    </source>
</evidence>
<gene>
    <name evidence="3" type="ORF">BKH32_10440</name>
</gene>
<feature type="transmembrane region" description="Helical" evidence="2">
    <location>
        <begin position="79"/>
        <end position="98"/>
    </location>
</feature>
<sequence>MAQFPKVPSAGSWSKQPSAGDFSSTGGAPSQAAATQGASGSLRSRDGDTRSGIGFGSGTDGSTWRSESTSIHVTKAPEGLLYVALTAAVIAIALSALFESVVVAGIGWVLAVLVGLGTATVFVVQNAKRQTSPWYLYSSRPQLLYRLSVLLCFLAIVAASVRIALFVGRM</sequence>
<dbReference type="RefSeq" id="WP_075249981.1">
    <property type="nucleotide sequence ID" value="NZ_MSGO01000042.1"/>
</dbReference>
<feature type="transmembrane region" description="Helical" evidence="2">
    <location>
        <begin position="104"/>
        <end position="124"/>
    </location>
</feature>
<dbReference type="Proteomes" id="UP000185736">
    <property type="component" value="Unassembled WGS sequence"/>
</dbReference>
<evidence type="ECO:0000313" key="3">
    <source>
        <dbReference type="EMBL" id="OLL14076.1"/>
    </source>
</evidence>
<keyword evidence="2" id="KW-1133">Transmembrane helix</keyword>
<reference evidence="3 4" key="1">
    <citation type="submission" date="2016-12" db="EMBL/GenBank/DDBJ databases">
        <title>Genomic comparison of strains in the 'Actinomyces naeslundii' group.</title>
        <authorList>
            <person name="Mughal S.R."/>
            <person name="Do T."/>
            <person name="Gilbert S.C."/>
            <person name="Witherden E.A."/>
            <person name="Didelot X."/>
            <person name="Beighton D."/>
        </authorList>
    </citation>
    <scope>NUCLEOTIDE SEQUENCE [LARGE SCALE GENOMIC DNA]</scope>
    <source>
        <strain evidence="3 4">S64C</strain>
    </source>
</reference>
<comment type="caution">
    <text evidence="3">The sequence shown here is derived from an EMBL/GenBank/DDBJ whole genome shotgun (WGS) entry which is preliminary data.</text>
</comment>